<dbReference type="SUPFAM" id="SSF74653">
    <property type="entry name" value="TolA/TonB C-terminal domain"/>
    <property type="match status" value="1"/>
</dbReference>
<evidence type="ECO:0000256" key="9">
    <source>
        <dbReference type="ARBA" id="ARBA00023136"/>
    </source>
</evidence>
<dbReference type="EMBL" id="WTVM01000010">
    <property type="protein sequence ID" value="NMG01915.1"/>
    <property type="molecule type" value="Genomic_DNA"/>
</dbReference>
<dbReference type="PANTHER" id="PTHR33446">
    <property type="entry name" value="PROTEIN TONB-RELATED"/>
    <property type="match status" value="1"/>
</dbReference>
<evidence type="ECO:0000259" key="10">
    <source>
        <dbReference type="PROSITE" id="PS52015"/>
    </source>
</evidence>
<evidence type="ECO:0000256" key="5">
    <source>
        <dbReference type="ARBA" id="ARBA00022519"/>
    </source>
</evidence>
<dbReference type="GO" id="GO:0031992">
    <property type="term" value="F:energy transducer activity"/>
    <property type="evidence" value="ECO:0007669"/>
    <property type="project" value="TreeGrafter"/>
</dbReference>
<comment type="caution">
    <text evidence="11">The sequence shown here is derived from an EMBL/GenBank/DDBJ whole genome shotgun (WGS) entry which is preliminary data.</text>
</comment>
<evidence type="ECO:0000256" key="4">
    <source>
        <dbReference type="ARBA" id="ARBA00022475"/>
    </source>
</evidence>
<evidence type="ECO:0000256" key="6">
    <source>
        <dbReference type="ARBA" id="ARBA00022692"/>
    </source>
</evidence>
<dbReference type="GO" id="GO:0015031">
    <property type="term" value="P:protein transport"/>
    <property type="evidence" value="ECO:0007669"/>
    <property type="project" value="UniProtKB-KW"/>
</dbReference>
<accession>A0A972J8M3</accession>
<dbReference type="AlphaFoldDB" id="A0A972J8M3"/>
<dbReference type="InterPro" id="IPR051045">
    <property type="entry name" value="TonB-dependent_transducer"/>
</dbReference>
<keyword evidence="4" id="KW-1003">Cell membrane</keyword>
<dbReference type="GO" id="GO:0098797">
    <property type="term" value="C:plasma membrane protein complex"/>
    <property type="evidence" value="ECO:0007669"/>
    <property type="project" value="TreeGrafter"/>
</dbReference>
<keyword evidence="8" id="KW-1133">Transmembrane helix</keyword>
<name>A0A972J8M3_9RHOO</name>
<keyword evidence="9" id="KW-0472">Membrane</keyword>
<dbReference type="InterPro" id="IPR037682">
    <property type="entry name" value="TonB_C"/>
</dbReference>
<evidence type="ECO:0000313" key="12">
    <source>
        <dbReference type="Proteomes" id="UP000599523"/>
    </source>
</evidence>
<evidence type="ECO:0000256" key="2">
    <source>
        <dbReference type="ARBA" id="ARBA00006555"/>
    </source>
</evidence>
<comment type="similarity">
    <text evidence="2">Belongs to the TonB family.</text>
</comment>
<keyword evidence="6" id="KW-0812">Transmembrane</keyword>
<comment type="subcellular location">
    <subcellularLocation>
        <location evidence="1">Cell inner membrane</location>
        <topology evidence="1">Single-pass membrane protein</topology>
        <orientation evidence="1">Periplasmic side</orientation>
    </subcellularLocation>
</comment>
<dbReference type="PANTHER" id="PTHR33446:SF2">
    <property type="entry name" value="PROTEIN TONB"/>
    <property type="match status" value="1"/>
</dbReference>
<dbReference type="NCBIfam" id="TIGR01352">
    <property type="entry name" value="tonB_Cterm"/>
    <property type="match status" value="1"/>
</dbReference>
<proteinExistence type="inferred from homology"/>
<keyword evidence="5" id="KW-0997">Cell inner membrane</keyword>
<evidence type="ECO:0000256" key="1">
    <source>
        <dbReference type="ARBA" id="ARBA00004383"/>
    </source>
</evidence>
<evidence type="ECO:0000256" key="3">
    <source>
        <dbReference type="ARBA" id="ARBA00022448"/>
    </source>
</evidence>
<dbReference type="Pfam" id="PF03544">
    <property type="entry name" value="TonB_C"/>
    <property type="match status" value="1"/>
</dbReference>
<gene>
    <name evidence="11" type="ORF">GPA21_02870</name>
</gene>
<reference evidence="11" key="1">
    <citation type="submission" date="2019-12" db="EMBL/GenBank/DDBJ databases">
        <title>Comparative genomics gives insights into the taxonomy of the Azoarcus-Aromatoleum group and reveals separate origins of nif in the plant-associated Azoarcus and non-plant-associated Aromatoleum sub-groups.</title>
        <authorList>
            <person name="Lafos M."/>
            <person name="Maluk M."/>
            <person name="Batista M."/>
            <person name="Junghare M."/>
            <person name="Carmona M."/>
            <person name="Faoro H."/>
            <person name="Cruz L.M."/>
            <person name="Battistoni F."/>
            <person name="De Souza E."/>
            <person name="Pedrosa F."/>
            <person name="Chen W.-M."/>
            <person name="Poole P.S."/>
            <person name="Dixon R.A."/>
            <person name="James E.K."/>
        </authorList>
    </citation>
    <scope>NUCLEOTIDE SEQUENCE</scope>
    <source>
        <strain evidence="11">NSC3</strain>
    </source>
</reference>
<dbReference type="Proteomes" id="UP000599523">
    <property type="component" value="Unassembled WGS sequence"/>
</dbReference>
<keyword evidence="12" id="KW-1185">Reference proteome</keyword>
<dbReference type="GO" id="GO:0055085">
    <property type="term" value="P:transmembrane transport"/>
    <property type="evidence" value="ECO:0007669"/>
    <property type="project" value="InterPro"/>
</dbReference>
<evidence type="ECO:0000313" key="11">
    <source>
        <dbReference type="EMBL" id="NMG01915.1"/>
    </source>
</evidence>
<dbReference type="InterPro" id="IPR006260">
    <property type="entry name" value="TonB/TolA_C"/>
</dbReference>
<evidence type="ECO:0000256" key="8">
    <source>
        <dbReference type="ARBA" id="ARBA00022989"/>
    </source>
</evidence>
<organism evidence="11 12">
    <name type="scientific">Azoarcus taiwanensis</name>
    <dbReference type="NCBI Taxonomy" id="666964"/>
    <lineage>
        <taxon>Bacteria</taxon>
        <taxon>Pseudomonadati</taxon>
        <taxon>Pseudomonadota</taxon>
        <taxon>Betaproteobacteria</taxon>
        <taxon>Rhodocyclales</taxon>
        <taxon>Zoogloeaceae</taxon>
        <taxon>Azoarcus</taxon>
    </lineage>
</organism>
<dbReference type="PROSITE" id="PS52015">
    <property type="entry name" value="TONB_CTD"/>
    <property type="match status" value="1"/>
</dbReference>
<feature type="domain" description="TonB C-terminal" evidence="10">
    <location>
        <begin position="22"/>
        <end position="114"/>
    </location>
</feature>
<sequence length="114" mass="12590">MGEAPAQATGNPVASNVELRINARFDAAHLRNSPPPYPQASRRRGEEGLVILRVRVGANGRANEIEIAESSGHERLDRAARSAVANWRFEPARDGEHAIESWVRVPVAFRLERS</sequence>
<keyword evidence="3" id="KW-0813">Transport</keyword>
<keyword evidence="7" id="KW-0653">Protein transport</keyword>
<evidence type="ECO:0000256" key="7">
    <source>
        <dbReference type="ARBA" id="ARBA00022927"/>
    </source>
</evidence>
<dbReference type="Gene3D" id="3.30.1150.10">
    <property type="match status" value="1"/>
</dbReference>
<protein>
    <submittedName>
        <fullName evidence="11">TonB family protein</fullName>
    </submittedName>
</protein>